<evidence type="ECO:0000313" key="4">
    <source>
        <dbReference type="Proteomes" id="UP000317496"/>
    </source>
</evidence>
<dbReference type="InterPro" id="IPR052748">
    <property type="entry name" value="ISR_Activator"/>
</dbReference>
<dbReference type="InterPro" id="IPR011990">
    <property type="entry name" value="TPR-like_helical_dom_sf"/>
</dbReference>
<reference evidence="3 4" key="1">
    <citation type="submission" date="2019-07" db="EMBL/GenBank/DDBJ databases">
        <title>Genome sequencing for Ferrovibrio sp. K5.</title>
        <authorList>
            <person name="Park S.-J."/>
        </authorList>
    </citation>
    <scope>NUCLEOTIDE SEQUENCE [LARGE SCALE GENOMIC DNA]</scope>
    <source>
        <strain evidence="3 4">K5</strain>
    </source>
</reference>
<feature type="signal peptide" evidence="2">
    <location>
        <begin position="1"/>
        <end position="32"/>
    </location>
</feature>
<dbReference type="AlphaFoldDB" id="A0A516GYT0"/>
<dbReference type="OrthoDB" id="112232at2"/>
<feature type="region of interest" description="Disordered" evidence="1">
    <location>
        <begin position="203"/>
        <end position="312"/>
    </location>
</feature>
<dbReference type="SMART" id="SM00671">
    <property type="entry name" value="SEL1"/>
    <property type="match status" value="3"/>
</dbReference>
<keyword evidence="4" id="KW-1185">Reference proteome</keyword>
<dbReference type="SUPFAM" id="SSF81901">
    <property type="entry name" value="HCP-like"/>
    <property type="match status" value="1"/>
</dbReference>
<dbReference type="PANTHER" id="PTHR45011">
    <property type="entry name" value="DAP3-BINDING CELL DEATH ENHANCER 1"/>
    <property type="match status" value="1"/>
</dbReference>
<feature type="compositionally biased region" description="Low complexity" evidence="1">
    <location>
        <begin position="203"/>
        <end position="235"/>
    </location>
</feature>
<dbReference type="Gene3D" id="1.25.40.10">
    <property type="entry name" value="Tetratricopeptide repeat domain"/>
    <property type="match status" value="1"/>
</dbReference>
<feature type="chain" id="PRO_5022100908" evidence="2">
    <location>
        <begin position="33"/>
        <end position="312"/>
    </location>
</feature>
<feature type="compositionally biased region" description="Pro residues" evidence="1">
    <location>
        <begin position="236"/>
        <end position="259"/>
    </location>
</feature>
<evidence type="ECO:0000256" key="1">
    <source>
        <dbReference type="SAM" id="MobiDB-lite"/>
    </source>
</evidence>
<keyword evidence="2" id="KW-0732">Signal</keyword>
<dbReference type="Pfam" id="PF08238">
    <property type="entry name" value="Sel1"/>
    <property type="match status" value="3"/>
</dbReference>
<dbReference type="InterPro" id="IPR006597">
    <property type="entry name" value="Sel1-like"/>
</dbReference>
<protein>
    <submittedName>
        <fullName evidence="3">Sel1 repeat family protein</fullName>
    </submittedName>
</protein>
<dbReference type="EMBL" id="CP041636">
    <property type="protein sequence ID" value="QDO96676.1"/>
    <property type="molecule type" value="Genomic_DNA"/>
</dbReference>
<name>A0A516GYT0_9PROT</name>
<sequence>MPAAAHKPHALLAVAQVALLSCALLFAPAAKADFVQGVRAYEAGDHKAAYEAWLPLANRGDVAAMRNIGHLYRWGQGVEKDIAQAIHWYRLAAEKGFSRAQANLAAIYLQGEEGTPVDYDEAHKWFAAAAVQNLAVAQYNLGLMYELGLGVEKNEARALGWYNLAAKSGQPEAIERLSQLVKATEPPLVSGVNLPVAETAAPPVPAAQTPVPQMPVPQAAAADSKTETAATMPAQPATPAPPPVVAAPAEPPATLPSPPAADEQPADDGRPGFLSRFYSAISSGGGVSIPDIFTSSPDETAEPPADGQDSKP</sequence>
<evidence type="ECO:0000256" key="2">
    <source>
        <dbReference type="SAM" id="SignalP"/>
    </source>
</evidence>
<evidence type="ECO:0000313" key="3">
    <source>
        <dbReference type="EMBL" id="QDO96676.1"/>
    </source>
</evidence>
<organism evidence="3 4">
    <name type="scientific">Ferrovibrio terrae</name>
    <dbReference type="NCBI Taxonomy" id="2594003"/>
    <lineage>
        <taxon>Bacteria</taxon>
        <taxon>Pseudomonadati</taxon>
        <taxon>Pseudomonadota</taxon>
        <taxon>Alphaproteobacteria</taxon>
        <taxon>Rhodospirillales</taxon>
        <taxon>Rhodospirillaceae</taxon>
        <taxon>Ferrovibrio</taxon>
    </lineage>
</organism>
<dbReference type="Proteomes" id="UP000317496">
    <property type="component" value="Chromosome"/>
</dbReference>
<dbReference type="PANTHER" id="PTHR45011:SF1">
    <property type="entry name" value="DAP3-BINDING CELL DEATH ENHANCER 1"/>
    <property type="match status" value="1"/>
</dbReference>
<accession>A0A516GYT0</accession>
<dbReference type="RefSeq" id="WP_144067657.1">
    <property type="nucleotide sequence ID" value="NZ_CP041636.1"/>
</dbReference>
<proteinExistence type="predicted"/>
<dbReference type="PROSITE" id="PS51257">
    <property type="entry name" value="PROKAR_LIPOPROTEIN"/>
    <property type="match status" value="1"/>
</dbReference>
<dbReference type="KEGG" id="fer:FNB15_05000"/>
<gene>
    <name evidence="3" type="ORF">FNB15_05000</name>
</gene>